<organism evidence="8 9">
    <name type="scientific">Oryzomicrobium terrae</name>
    <dbReference type="NCBI Taxonomy" id="1735038"/>
    <lineage>
        <taxon>Bacteria</taxon>
        <taxon>Pseudomonadati</taxon>
        <taxon>Pseudomonadota</taxon>
        <taxon>Betaproteobacteria</taxon>
        <taxon>Rhodocyclales</taxon>
        <taxon>Rhodocyclaceae</taxon>
        <taxon>Oryzomicrobium</taxon>
    </lineage>
</organism>
<dbReference type="PANTHER" id="PTHR43663:SF1">
    <property type="entry name" value="CHROMATE TRANSPORTER"/>
    <property type="match status" value="1"/>
</dbReference>
<dbReference type="GO" id="GO:0005886">
    <property type="term" value="C:plasma membrane"/>
    <property type="evidence" value="ECO:0007669"/>
    <property type="project" value="UniProtKB-SubCell"/>
</dbReference>
<evidence type="ECO:0000256" key="1">
    <source>
        <dbReference type="ARBA" id="ARBA00004651"/>
    </source>
</evidence>
<feature type="transmembrane region" description="Helical" evidence="7">
    <location>
        <begin position="93"/>
        <end position="118"/>
    </location>
</feature>
<dbReference type="AlphaFoldDB" id="A0A5C1EAA4"/>
<evidence type="ECO:0000313" key="8">
    <source>
        <dbReference type="EMBL" id="QEL65911.1"/>
    </source>
</evidence>
<evidence type="ECO:0000256" key="6">
    <source>
        <dbReference type="ARBA" id="ARBA00023136"/>
    </source>
</evidence>
<dbReference type="RefSeq" id="WP_149425955.1">
    <property type="nucleotide sequence ID" value="NZ_CP022579.1"/>
</dbReference>
<name>A0A5C1EAA4_9RHOO</name>
<keyword evidence="9" id="KW-1185">Reference proteome</keyword>
<feature type="transmembrane region" description="Helical" evidence="7">
    <location>
        <begin position="156"/>
        <end position="189"/>
    </location>
</feature>
<keyword evidence="5 7" id="KW-1133">Transmembrane helix</keyword>
<dbReference type="EMBL" id="CP022579">
    <property type="protein sequence ID" value="QEL65911.1"/>
    <property type="molecule type" value="Genomic_DNA"/>
</dbReference>
<dbReference type="Proteomes" id="UP000323671">
    <property type="component" value="Chromosome"/>
</dbReference>
<dbReference type="KEGG" id="otr:OTERR_24350"/>
<evidence type="ECO:0000256" key="4">
    <source>
        <dbReference type="ARBA" id="ARBA00022692"/>
    </source>
</evidence>
<protein>
    <submittedName>
        <fullName evidence="8">Chromate transporter subunit B</fullName>
    </submittedName>
</protein>
<comment type="similarity">
    <text evidence="2">Belongs to the chromate ion transporter (CHR) (TC 2.A.51) family.</text>
</comment>
<evidence type="ECO:0000313" key="9">
    <source>
        <dbReference type="Proteomes" id="UP000323671"/>
    </source>
</evidence>
<dbReference type="InterPro" id="IPR052518">
    <property type="entry name" value="CHR_Transporter"/>
</dbReference>
<evidence type="ECO:0000256" key="5">
    <source>
        <dbReference type="ARBA" id="ARBA00022989"/>
    </source>
</evidence>
<comment type="subcellular location">
    <subcellularLocation>
        <location evidence="1">Cell membrane</location>
        <topology evidence="1">Multi-pass membrane protein</topology>
    </subcellularLocation>
</comment>
<evidence type="ECO:0000256" key="2">
    <source>
        <dbReference type="ARBA" id="ARBA00005262"/>
    </source>
</evidence>
<accession>A0A5C1EAA4</accession>
<dbReference type="PANTHER" id="PTHR43663">
    <property type="entry name" value="CHROMATE TRANSPORT PROTEIN-RELATED"/>
    <property type="match status" value="1"/>
</dbReference>
<keyword evidence="4 7" id="KW-0812">Transmembrane</keyword>
<feature type="transmembrane region" description="Helical" evidence="7">
    <location>
        <begin position="130"/>
        <end position="150"/>
    </location>
</feature>
<keyword evidence="3" id="KW-1003">Cell membrane</keyword>
<dbReference type="GO" id="GO:0015109">
    <property type="term" value="F:chromate transmembrane transporter activity"/>
    <property type="evidence" value="ECO:0007669"/>
    <property type="project" value="InterPro"/>
</dbReference>
<evidence type="ECO:0000256" key="3">
    <source>
        <dbReference type="ARBA" id="ARBA00022475"/>
    </source>
</evidence>
<dbReference type="InterPro" id="IPR003370">
    <property type="entry name" value="Chromate_transpt"/>
</dbReference>
<proteinExistence type="inferred from homology"/>
<reference evidence="8 9" key="1">
    <citation type="submission" date="2017-07" db="EMBL/GenBank/DDBJ databases">
        <title>Complete genome sequence of Oryzomicrobium terrae TPP412.</title>
        <authorList>
            <person name="Chiu L.-W."/>
            <person name="Lo K.-J."/>
            <person name="Tsai Y.-M."/>
            <person name="Lin S.-S."/>
            <person name="Kuo C.-H."/>
            <person name="Liu C.-T."/>
        </authorList>
    </citation>
    <scope>NUCLEOTIDE SEQUENCE [LARGE SCALE GENOMIC DNA]</scope>
    <source>
        <strain evidence="8 9">TPP412</strain>
    </source>
</reference>
<keyword evidence="6 7" id="KW-0472">Membrane</keyword>
<evidence type="ECO:0000256" key="7">
    <source>
        <dbReference type="SAM" id="Phobius"/>
    </source>
</evidence>
<dbReference type="Pfam" id="PF02417">
    <property type="entry name" value="Chromate_transp"/>
    <property type="match status" value="1"/>
</dbReference>
<sequence>MADENRPPAPGAASDAVPPEVTLGALFSGFSRVGLSGFGGVLPFARRMLVERQRWLSPQEFNSVLGLCQFLPGPNVVNLAVCVGSRYQGALGAVVSVLGMLIGPFAVVLLLGLLYSLYGELHLVQAMLRGISAVGVGLILALGVRMLGALKEKRVYLPFTVLAFVAIAVLRLPLVVVMVVLATASSVVAYRRVRRAMATLVPGGDK</sequence>
<gene>
    <name evidence="8" type="primary">chrB</name>
    <name evidence="8" type="ORF">OTERR_24350</name>
</gene>
<feature type="transmembrane region" description="Helical" evidence="7">
    <location>
        <begin position="23"/>
        <end position="44"/>
    </location>
</feature>